<comment type="similarity">
    <text evidence="1">Belongs to the glycosyl hydrolase 29 family.</text>
</comment>
<dbReference type="InterPro" id="IPR000933">
    <property type="entry name" value="Glyco_hydro_29"/>
</dbReference>
<sequence length="506" mass="57513">MRKQSRIDLVSVSLKQQTTHRMEEQIIEPAELTQIRPSKRQLQWQQLEFYGFIHFGLNTMTNREWGLGNESPTVFDPQKLDCHQWVSTMKQSGMQGIILTCKHHDGFCLWPSQHTAFTVASTPWRNGQGDLVKELSDACRQADLKFGIYLSPWDQHEACYGMGQAYDDFYTAQLTELLTNYGDIFEIWLDGANGEGPNGKRQNYDWERYYQVIRELQPNAVIAVCGPDVRWVGNEAGQTRLQEWSVVPAALKDAEKTASHSQKADSTAFRQSISSMEMDLGSRQALKKYGIKEAAELAWYPAEVNLSIRPGWFYHPSEDQQVKSGAELWSFYKQIVGGNSSFLLNVSPMPDGMIHPTDQKALQQLGHSIKQLKEVTTERNDTFASSSTSVSSRMDKLQLSQAFGQYWKPDLEDKRPWLTLHFAEPVVINSLVLKEAIQYGQRVEKAKIFLQTVAGPQLLTEIVTIGYQKIISFEAVGVSAVKIVFTQVRQTPIIQTMAARYVPQEE</sequence>
<dbReference type="SUPFAM" id="SSF51445">
    <property type="entry name" value="(Trans)glycosidases"/>
    <property type="match status" value="1"/>
</dbReference>
<name>A0ABV3M8C7_9ENTE</name>
<keyword evidence="8" id="KW-1185">Reference proteome</keyword>
<dbReference type="InterPro" id="IPR017853">
    <property type="entry name" value="GH"/>
</dbReference>
<evidence type="ECO:0000259" key="6">
    <source>
        <dbReference type="Pfam" id="PF01120"/>
    </source>
</evidence>
<evidence type="ECO:0000256" key="4">
    <source>
        <dbReference type="ARBA" id="ARBA00022801"/>
    </source>
</evidence>
<evidence type="ECO:0000256" key="3">
    <source>
        <dbReference type="ARBA" id="ARBA00022729"/>
    </source>
</evidence>
<comment type="caution">
    <text evidence="7">The sequence shown here is derived from an EMBL/GenBank/DDBJ whole genome shotgun (WGS) entry which is preliminary data.</text>
</comment>
<dbReference type="InterPro" id="IPR057739">
    <property type="entry name" value="Glyco_hydro_29_N"/>
</dbReference>
<protein>
    <recommendedName>
        <fullName evidence="2">alpha-L-fucosidase</fullName>
        <ecNumber evidence="2">3.2.1.51</ecNumber>
    </recommendedName>
</protein>
<evidence type="ECO:0000256" key="2">
    <source>
        <dbReference type="ARBA" id="ARBA00012662"/>
    </source>
</evidence>
<proteinExistence type="inferred from homology"/>
<dbReference type="SMART" id="SM00812">
    <property type="entry name" value="Alpha_L_fucos"/>
    <property type="match status" value="1"/>
</dbReference>
<reference evidence="7 8" key="1">
    <citation type="submission" date="2024-05" db="EMBL/GenBank/DDBJ databases">
        <title>Human gut microbiome strain richness.</title>
        <authorList>
            <person name="Chen-Liaw A."/>
        </authorList>
    </citation>
    <scope>NUCLEOTIDE SEQUENCE [LARGE SCALE GENOMIC DNA]</scope>
    <source>
        <strain evidence="7 8">J1100102st1_G3_J1100102_180507</strain>
    </source>
</reference>
<evidence type="ECO:0000313" key="8">
    <source>
        <dbReference type="Proteomes" id="UP001554047"/>
    </source>
</evidence>
<dbReference type="SUPFAM" id="SSF49785">
    <property type="entry name" value="Galactose-binding domain-like"/>
    <property type="match status" value="1"/>
</dbReference>
<dbReference type="PANTHER" id="PTHR10030:SF37">
    <property type="entry name" value="ALPHA-L-FUCOSIDASE-RELATED"/>
    <property type="match status" value="1"/>
</dbReference>
<evidence type="ECO:0000256" key="5">
    <source>
        <dbReference type="ARBA" id="ARBA00023295"/>
    </source>
</evidence>
<dbReference type="Gene3D" id="3.20.20.80">
    <property type="entry name" value="Glycosidases"/>
    <property type="match status" value="1"/>
</dbReference>
<evidence type="ECO:0000256" key="1">
    <source>
        <dbReference type="ARBA" id="ARBA00007951"/>
    </source>
</evidence>
<dbReference type="Gene3D" id="2.60.120.260">
    <property type="entry name" value="Galactose-binding domain-like"/>
    <property type="match status" value="1"/>
</dbReference>
<keyword evidence="3" id="KW-0732">Signal</keyword>
<dbReference type="EC" id="3.2.1.51" evidence="2"/>
<gene>
    <name evidence="7" type="ORF">AB1I55_00465</name>
</gene>
<dbReference type="RefSeq" id="WP_196043698.1">
    <property type="nucleotide sequence ID" value="NZ_JBDKDV010000001.1"/>
</dbReference>
<dbReference type="EMBL" id="JBFDTB010000001">
    <property type="protein sequence ID" value="MEW3464567.1"/>
    <property type="molecule type" value="Genomic_DNA"/>
</dbReference>
<dbReference type="Pfam" id="PF01120">
    <property type="entry name" value="Alpha_L_fucos"/>
    <property type="match status" value="1"/>
</dbReference>
<dbReference type="PANTHER" id="PTHR10030">
    <property type="entry name" value="ALPHA-L-FUCOSIDASE"/>
    <property type="match status" value="1"/>
</dbReference>
<organism evidence="7 8">
    <name type="scientific">Enterococcus entomosocium</name>
    <dbReference type="NCBI Taxonomy" id="3034352"/>
    <lineage>
        <taxon>Bacteria</taxon>
        <taxon>Bacillati</taxon>
        <taxon>Bacillota</taxon>
        <taxon>Bacilli</taxon>
        <taxon>Lactobacillales</taxon>
        <taxon>Enterococcaceae</taxon>
        <taxon>Enterococcus</taxon>
    </lineage>
</organism>
<evidence type="ECO:0000313" key="7">
    <source>
        <dbReference type="EMBL" id="MEW3464567.1"/>
    </source>
</evidence>
<accession>A0ABV3M8C7</accession>
<feature type="domain" description="Glycoside hydrolase family 29 N-terminal" evidence="6">
    <location>
        <begin position="73"/>
        <end position="370"/>
    </location>
</feature>
<dbReference type="Proteomes" id="UP001554047">
    <property type="component" value="Unassembled WGS sequence"/>
</dbReference>
<keyword evidence="4" id="KW-0378">Hydrolase</keyword>
<dbReference type="InterPro" id="IPR008979">
    <property type="entry name" value="Galactose-bd-like_sf"/>
</dbReference>
<keyword evidence="5" id="KW-0326">Glycosidase</keyword>